<accession>A0A9W6LWX1</accession>
<comment type="caution">
    <text evidence="3">The sequence shown here is derived from an EMBL/GenBank/DDBJ whole genome shotgun (WGS) entry which is preliminary data.</text>
</comment>
<evidence type="ECO:0008006" key="5">
    <source>
        <dbReference type="Google" id="ProtNLM"/>
    </source>
</evidence>
<organism evidence="3 4">
    <name type="scientific">Microbacterium barkeri</name>
    <dbReference type="NCBI Taxonomy" id="33917"/>
    <lineage>
        <taxon>Bacteria</taxon>
        <taxon>Bacillati</taxon>
        <taxon>Actinomycetota</taxon>
        <taxon>Actinomycetes</taxon>
        <taxon>Micrococcales</taxon>
        <taxon>Microbacteriaceae</taxon>
        <taxon>Microbacterium</taxon>
    </lineage>
</organism>
<reference evidence="3" key="2">
    <citation type="submission" date="2023-01" db="EMBL/GenBank/DDBJ databases">
        <authorList>
            <person name="Sun Q."/>
            <person name="Evtushenko L."/>
        </authorList>
    </citation>
    <scope>NUCLEOTIDE SEQUENCE</scope>
    <source>
        <strain evidence="3">VKM Ac-1020</strain>
    </source>
</reference>
<reference evidence="3" key="1">
    <citation type="journal article" date="2014" name="Int. J. Syst. Evol. Microbiol.">
        <title>Complete genome sequence of Corynebacterium casei LMG S-19264T (=DSM 44701T), isolated from a smear-ripened cheese.</title>
        <authorList>
            <consortium name="US DOE Joint Genome Institute (JGI-PGF)"/>
            <person name="Walter F."/>
            <person name="Albersmeier A."/>
            <person name="Kalinowski J."/>
            <person name="Ruckert C."/>
        </authorList>
    </citation>
    <scope>NUCLEOTIDE SEQUENCE</scope>
    <source>
        <strain evidence="3">VKM Ac-1020</strain>
    </source>
</reference>
<dbReference type="AlphaFoldDB" id="A0A9W6LWX1"/>
<dbReference type="EMBL" id="BSEJ01000009">
    <property type="protein sequence ID" value="GLJ61826.1"/>
    <property type="molecule type" value="Genomic_DNA"/>
</dbReference>
<evidence type="ECO:0000256" key="1">
    <source>
        <dbReference type="SAM" id="Coils"/>
    </source>
</evidence>
<feature type="transmembrane region" description="Helical" evidence="2">
    <location>
        <begin position="183"/>
        <end position="202"/>
    </location>
</feature>
<feature type="transmembrane region" description="Helical" evidence="2">
    <location>
        <begin position="155"/>
        <end position="177"/>
    </location>
</feature>
<keyword evidence="2" id="KW-0472">Membrane</keyword>
<dbReference type="Proteomes" id="UP001142462">
    <property type="component" value="Unassembled WGS sequence"/>
</dbReference>
<evidence type="ECO:0000256" key="2">
    <source>
        <dbReference type="SAM" id="Phobius"/>
    </source>
</evidence>
<feature type="transmembrane region" description="Helical" evidence="2">
    <location>
        <begin position="6"/>
        <end position="24"/>
    </location>
</feature>
<evidence type="ECO:0000313" key="3">
    <source>
        <dbReference type="EMBL" id="GLJ61826.1"/>
    </source>
</evidence>
<dbReference type="RefSeq" id="WP_271173539.1">
    <property type="nucleotide sequence ID" value="NZ_BSEJ01000009.1"/>
</dbReference>
<sequence>MGGQMLGGGVIIAVAVLLWIVYLLPTWQARMRYNAAERNAVRLNQALRVLAETSETPDEIRVELSAREARAQEKLVRQLRAEDERLRAERDRLELERKRMEVQARLERERDEAAAGRERRRRELELEAERRRRELDAARRAPEVLRARQARARRAVRMAATVVLLAGLAAIAVGVAALAQGGAGWWLAGGAVATLVALQTLNRMAAVARRAKRPAAPAAAPIAEAAPVVRLAAPALMDPEDRGWTPRSLPAPLTSVSGSRAALALDGARAHEALRAAAREEALRTQIAAQTPAPVPITAARQQQPASPYARMGFVDDAEIEAHVRELLARRAAG</sequence>
<feature type="coiled-coil region" evidence="1">
    <location>
        <begin position="33"/>
        <end position="141"/>
    </location>
</feature>
<keyword evidence="2" id="KW-1133">Transmembrane helix</keyword>
<proteinExistence type="predicted"/>
<keyword evidence="2" id="KW-0812">Transmembrane</keyword>
<protein>
    <recommendedName>
        <fullName evidence="5">Large exoprotein</fullName>
    </recommendedName>
</protein>
<keyword evidence="1" id="KW-0175">Coiled coil</keyword>
<keyword evidence="4" id="KW-1185">Reference proteome</keyword>
<evidence type="ECO:0000313" key="4">
    <source>
        <dbReference type="Proteomes" id="UP001142462"/>
    </source>
</evidence>
<gene>
    <name evidence="3" type="ORF">GCM10017576_19560</name>
</gene>
<name>A0A9W6LWX1_9MICO</name>